<gene>
    <name evidence="1" type="ORF">Mal4_37760</name>
</gene>
<accession>A0A517ZAF6</accession>
<protein>
    <submittedName>
        <fullName evidence="1">Uncharacterized protein</fullName>
    </submittedName>
</protein>
<proteinExistence type="predicted"/>
<name>A0A517ZAF6_9PLAN</name>
<dbReference type="InterPro" id="IPR049797">
    <property type="entry name" value="HYExAFE"/>
</dbReference>
<evidence type="ECO:0000313" key="1">
    <source>
        <dbReference type="EMBL" id="QDU39431.1"/>
    </source>
</evidence>
<dbReference type="Proteomes" id="UP000320496">
    <property type="component" value="Chromosome"/>
</dbReference>
<sequence>MRSNHYDVAFEAFLRDLRQPYVFVDEARRAQLHSASLKSMDFVVYSARGRNLLVDVKGRRYPSGGDGGHRWENWATDDDVESLLNWEQVFGTDFRAVFVFAYEIVSPDRIGDHQQVWEFRRRSYAFYGVWVDEFAERMRTRSASWETVGLRSADFRELRQPFRELL</sequence>
<organism evidence="1 2">
    <name type="scientific">Maioricimonas rarisocia</name>
    <dbReference type="NCBI Taxonomy" id="2528026"/>
    <lineage>
        <taxon>Bacteria</taxon>
        <taxon>Pseudomonadati</taxon>
        <taxon>Planctomycetota</taxon>
        <taxon>Planctomycetia</taxon>
        <taxon>Planctomycetales</taxon>
        <taxon>Planctomycetaceae</taxon>
        <taxon>Maioricimonas</taxon>
    </lineage>
</organism>
<reference evidence="1 2" key="1">
    <citation type="submission" date="2019-02" db="EMBL/GenBank/DDBJ databases">
        <title>Deep-cultivation of Planctomycetes and their phenomic and genomic characterization uncovers novel biology.</title>
        <authorList>
            <person name="Wiegand S."/>
            <person name="Jogler M."/>
            <person name="Boedeker C."/>
            <person name="Pinto D."/>
            <person name="Vollmers J."/>
            <person name="Rivas-Marin E."/>
            <person name="Kohn T."/>
            <person name="Peeters S.H."/>
            <person name="Heuer A."/>
            <person name="Rast P."/>
            <person name="Oberbeckmann S."/>
            <person name="Bunk B."/>
            <person name="Jeske O."/>
            <person name="Meyerdierks A."/>
            <person name="Storesund J.E."/>
            <person name="Kallscheuer N."/>
            <person name="Luecker S."/>
            <person name="Lage O.M."/>
            <person name="Pohl T."/>
            <person name="Merkel B.J."/>
            <person name="Hornburger P."/>
            <person name="Mueller R.-W."/>
            <person name="Bruemmer F."/>
            <person name="Labrenz M."/>
            <person name="Spormann A.M."/>
            <person name="Op den Camp H."/>
            <person name="Overmann J."/>
            <person name="Amann R."/>
            <person name="Jetten M.S.M."/>
            <person name="Mascher T."/>
            <person name="Medema M.H."/>
            <person name="Devos D.P."/>
            <person name="Kaster A.-K."/>
            <person name="Ovreas L."/>
            <person name="Rohde M."/>
            <person name="Galperin M.Y."/>
            <person name="Jogler C."/>
        </authorList>
    </citation>
    <scope>NUCLEOTIDE SEQUENCE [LARGE SCALE GENOMIC DNA]</scope>
    <source>
        <strain evidence="1 2">Mal4</strain>
    </source>
</reference>
<dbReference type="EMBL" id="CP036275">
    <property type="protein sequence ID" value="QDU39431.1"/>
    <property type="molecule type" value="Genomic_DNA"/>
</dbReference>
<dbReference type="RefSeq" id="WP_145370613.1">
    <property type="nucleotide sequence ID" value="NZ_CP036275.1"/>
</dbReference>
<dbReference type="AlphaFoldDB" id="A0A517ZAF6"/>
<keyword evidence="2" id="KW-1185">Reference proteome</keyword>
<dbReference type="OrthoDB" id="272676at2"/>
<dbReference type="NCBIfam" id="NF038001">
    <property type="entry name" value="HYExAFE"/>
    <property type="match status" value="1"/>
</dbReference>
<evidence type="ECO:0000313" key="2">
    <source>
        <dbReference type="Proteomes" id="UP000320496"/>
    </source>
</evidence>
<dbReference type="KEGG" id="mri:Mal4_37760"/>